<comment type="similarity">
    <text evidence="1">Belongs to the universal stress protein A family.</text>
</comment>
<feature type="domain" description="UspA" evidence="2">
    <location>
        <begin position="3"/>
        <end position="143"/>
    </location>
</feature>
<dbReference type="OrthoDB" id="9804721at2"/>
<dbReference type="Proteomes" id="UP000284006">
    <property type="component" value="Unassembled WGS sequence"/>
</dbReference>
<feature type="domain" description="UspA" evidence="2">
    <location>
        <begin position="153"/>
        <end position="282"/>
    </location>
</feature>
<name>A0A418Y4A9_9BURK</name>
<protein>
    <submittedName>
        <fullName evidence="3">Universal stress protein</fullName>
    </submittedName>
</protein>
<accession>A0A418Y4A9</accession>
<organism evidence="3 4">
    <name type="scientific">Massilia cavernae</name>
    <dbReference type="NCBI Taxonomy" id="2320864"/>
    <lineage>
        <taxon>Bacteria</taxon>
        <taxon>Pseudomonadati</taxon>
        <taxon>Pseudomonadota</taxon>
        <taxon>Betaproteobacteria</taxon>
        <taxon>Burkholderiales</taxon>
        <taxon>Oxalobacteraceae</taxon>
        <taxon>Telluria group</taxon>
        <taxon>Massilia</taxon>
    </lineage>
</organism>
<evidence type="ECO:0000313" key="4">
    <source>
        <dbReference type="Proteomes" id="UP000284006"/>
    </source>
</evidence>
<gene>
    <name evidence="3" type="ORF">D3872_08385</name>
</gene>
<dbReference type="RefSeq" id="WP_119810338.1">
    <property type="nucleotide sequence ID" value="NZ_QYUP01000084.1"/>
</dbReference>
<keyword evidence="4" id="KW-1185">Reference proteome</keyword>
<dbReference type="EMBL" id="QYUP01000084">
    <property type="protein sequence ID" value="RJG20473.1"/>
    <property type="molecule type" value="Genomic_DNA"/>
</dbReference>
<dbReference type="AlphaFoldDB" id="A0A418Y4A9"/>
<dbReference type="SUPFAM" id="SSF52402">
    <property type="entry name" value="Adenine nucleotide alpha hydrolases-like"/>
    <property type="match status" value="2"/>
</dbReference>
<dbReference type="PRINTS" id="PR01438">
    <property type="entry name" value="UNVRSLSTRESS"/>
</dbReference>
<evidence type="ECO:0000259" key="2">
    <source>
        <dbReference type="Pfam" id="PF00582"/>
    </source>
</evidence>
<dbReference type="Gene3D" id="3.40.50.12370">
    <property type="match status" value="1"/>
</dbReference>
<dbReference type="InterPro" id="IPR006016">
    <property type="entry name" value="UspA"/>
</dbReference>
<evidence type="ECO:0000256" key="1">
    <source>
        <dbReference type="ARBA" id="ARBA00008791"/>
    </source>
</evidence>
<dbReference type="PANTHER" id="PTHR46268:SF15">
    <property type="entry name" value="UNIVERSAL STRESS PROTEIN HP_0031"/>
    <property type="match status" value="1"/>
</dbReference>
<dbReference type="PANTHER" id="PTHR46268">
    <property type="entry name" value="STRESS RESPONSE PROTEIN NHAX"/>
    <property type="match status" value="1"/>
</dbReference>
<sequence>MNYKTILVHVDDSSRSAVRVAAAAAIAGRNQAHVIGAALSGVSRFLYQTMPPEANDPTLALHLDFLRERARDALAVFTREMDASGIASFEGRLVDDEPGAGISLHGRAADLVIVGQAEPGHALMADFPAYVVIHSGRPVLILPYDIGVSDPGRKILLSWDASREAARALQLALPILAQADSVSVAIFDTRSDSRTVADATAADPVPFLARHGIRADLSIIPLEARRGHRRHEVGEALLTLARERGADMLVMGAYGHSRFRETILGGATRTVLDAMTLPVLMAH</sequence>
<reference evidence="3 4" key="1">
    <citation type="submission" date="2018-09" db="EMBL/GenBank/DDBJ databases">
        <authorList>
            <person name="Zhu H."/>
        </authorList>
    </citation>
    <scope>NUCLEOTIDE SEQUENCE [LARGE SCALE GENOMIC DNA]</scope>
    <source>
        <strain evidence="3 4">K1S02-61</strain>
    </source>
</reference>
<evidence type="ECO:0000313" key="3">
    <source>
        <dbReference type="EMBL" id="RJG20473.1"/>
    </source>
</evidence>
<dbReference type="CDD" id="cd00293">
    <property type="entry name" value="USP-like"/>
    <property type="match status" value="1"/>
</dbReference>
<dbReference type="Pfam" id="PF00582">
    <property type="entry name" value="Usp"/>
    <property type="match status" value="2"/>
</dbReference>
<comment type="caution">
    <text evidence="3">The sequence shown here is derived from an EMBL/GenBank/DDBJ whole genome shotgun (WGS) entry which is preliminary data.</text>
</comment>
<dbReference type="InterPro" id="IPR006015">
    <property type="entry name" value="Universal_stress_UspA"/>
</dbReference>
<proteinExistence type="inferred from homology"/>